<feature type="signal peptide" evidence="2">
    <location>
        <begin position="1"/>
        <end position="21"/>
    </location>
</feature>
<evidence type="ECO:0000256" key="2">
    <source>
        <dbReference type="SAM" id="SignalP"/>
    </source>
</evidence>
<evidence type="ECO:0000256" key="1">
    <source>
        <dbReference type="ARBA" id="ARBA00022729"/>
    </source>
</evidence>
<dbReference type="InterPro" id="IPR051477">
    <property type="entry name" value="Expansin_CellWall"/>
</dbReference>
<reference evidence="3" key="1">
    <citation type="submission" date="2015-04" db="EMBL/GenBank/DDBJ databases">
        <title>The genome sequence of the plant pathogenic Rhizarian Plasmodiophora brassicae reveals insights in its biotrophic life cycle and the origin of chitin synthesis.</title>
        <authorList>
            <person name="Schwelm A."/>
            <person name="Fogelqvist J."/>
            <person name="Knaust A."/>
            <person name="Julke S."/>
            <person name="Lilja T."/>
            <person name="Dhandapani V."/>
            <person name="Bonilla-Rosso G."/>
            <person name="Karlsson M."/>
            <person name="Shevchenko A."/>
            <person name="Choi S.R."/>
            <person name="Kim H.G."/>
            <person name="Park J.Y."/>
            <person name="Lim Y.P."/>
            <person name="Ludwig-Muller J."/>
            <person name="Dixelius C."/>
        </authorList>
    </citation>
    <scope>NUCLEOTIDE SEQUENCE</scope>
    <source>
        <tissue evidence="3">Potato root galls</tissue>
    </source>
</reference>
<dbReference type="AlphaFoldDB" id="A0A0H5RS28"/>
<accession>A0A0H5RS28</accession>
<dbReference type="PANTHER" id="PTHR31836:SF28">
    <property type="entry name" value="SRCR DOMAIN-CONTAINING PROTEIN-RELATED"/>
    <property type="match status" value="1"/>
</dbReference>
<protein>
    <recommendedName>
        <fullName evidence="4">Expansin-like EG45 domain-containing protein</fullName>
    </recommendedName>
</protein>
<feature type="chain" id="PRO_5005224225" description="Expansin-like EG45 domain-containing protein" evidence="2">
    <location>
        <begin position="22"/>
        <end position="278"/>
    </location>
</feature>
<keyword evidence="1 2" id="KW-0732">Signal</keyword>
<dbReference type="InterPro" id="IPR036908">
    <property type="entry name" value="RlpA-like_sf"/>
</dbReference>
<name>A0A0H5RS28_9EUKA</name>
<dbReference type="EMBL" id="HACM01011097">
    <property type="protein sequence ID" value="CRZ11539.1"/>
    <property type="molecule type" value="Transcribed_RNA"/>
</dbReference>
<proteinExistence type="predicted"/>
<evidence type="ECO:0008006" key="4">
    <source>
        <dbReference type="Google" id="ProtNLM"/>
    </source>
</evidence>
<dbReference type="PANTHER" id="PTHR31836">
    <property type="match status" value="1"/>
</dbReference>
<sequence length="278" mass="29293">MSFAVLVMAILVCASINLSDAACATEPVYSGVLEAFPLYDSWLAGSATSTPTSSCNNEKLFFPNKDDRFVAISYGPMESGVGCGRCINISSNTGNHEILTAIEGINKVNDGDVQIATSVANRLGGSQVSWQFVPCPVSGTIKYSFSEGATTANTAWIGFSNFGIGIREVSVKIGSAWNQLQRSSSTVNWNLPQGSLQLPLVVSLVSTGYETVQFRVPAIIGDGSSRDSGVAFTGSCIDPPTTAPLTPQSQKTAAKSGTLPLNHYLGGFVTIIIVWMIC</sequence>
<organism evidence="3">
    <name type="scientific">Spongospora subterranea</name>
    <dbReference type="NCBI Taxonomy" id="70186"/>
    <lineage>
        <taxon>Eukaryota</taxon>
        <taxon>Sar</taxon>
        <taxon>Rhizaria</taxon>
        <taxon>Endomyxa</taxon>
        <taxon>Phytomyxea</taxon>
        <taxon>Plasmodiophorida</taxon>
        <taxon>Plasmodiophoridae</taxon>
        <taxon>Spongospora</taxon>
    </lineage>
</organism>
<evidence type="ECO:0000313" key="3">
    <source>
        <dbReference type="EMBL" id="CRZ11539.1"/>
    </source>
</evidence>
<dbReference type="SUPFAM" id="SSF50685">
    <property type="entry name" value="Barwin-like endoglucanases"/>
    <property type="match status" value="1"/>
</dbReference>